<dbReference type="AlphaFoldDB" id="A0A1Q9D0Z7"/>
<feature type="binding site" evidence="5">
    <location>
        <position position="352"/>
    </location>
    <ligand>
        <name>chlorophyll a</name>
        <dbReference type="ChEBI" id="CHEBI:58416"/>
        <label>1</label>
    </ligand>
</feature>
<dbReference type="InterPro" id="IPR022796">
    <property type="entry name" value="Chloroa_b-bind"/>
</dbReference>
<gene>
    <name evidence="7" type="primary">FCPA</name>
    <name evidence="7" type="ORF">AK812_SmicGene29720</name>
</gene>
<keyword evidence="2" id="KW-0150">Chloroplast</keyword>
<comment type="subcellular location">
    <subcellularLocation>
        <location evidence="1">Plastid</location>
        <location evidence="1">Chloroplast</location>
    </subcellularLocation>
</comment>
<reference evidence="7 8" key="1">
    <citation type="submission" date="2016-02" db="EMBL/GenBank/DDBJ databases">
        <title>Genome analysis of coral dinoflagellate symbionts highlights evolutionary adaptations to a symbiotic lifestyle.</title>
        <authorList>
            <person name="Aranda M."/>
            <person name="Li Y."/>
            <person name="Liew Y.J."/>
            <person name="Baumgarten S."/>
            <person name="Simakov O."/>
            <person name="Wilson M."/>
            <person name="Piel J."/>
            <person name="Ashoor H."/>
            <person name="Bougouffa S."/>
            <person name="Bajic V.B."/>
            <person name="Ryu T."/>
            <person name="Ravasi T."/>
            <person name="Bayer T."/>
            <person name="Micklem G."/>
            <person name="Kim H."/>
            <person name="Bhak J."/>
            <person name="Lajeunesse T.C."/>
            <person name="Voolstra C.R."/>
        </authorList>
    </citation>
    <scope>NUCLEOTIDE SEQUENCE [LARGE SCALE GENOMIC DNA]</scope>
    <source>
        <strain evidence="7 8">CCMP2467</strain>
    </source>
</reference>
<dbReference type="PANTHER" id="PTHR21649">
    <property type="entry name" value="CHLOROPHYLL A/B BINDING PROTEIN"/>
    <property type="match status" value="1"/>
</dbReference>
<evidence type="ECO:0000256" key="6">
    <source>
        <dbReference type="SAM" id="MobiDB-lite"/>
    </source>
</evidence>
<name>A0A1Q9D0Z7_SYMMI</name>
<feature type="binding site" evidence="5">
    <location>
        <position position="447"/>
    </location>
    <ligand>
        <name>chlorophyll a</name>
        <dbReference type="ChEBI" id="CHEBI:58416"/>
        <label>1</label>
    </ligand>
</feature>
<evidence type="ECO:0000256" key="2">
    <source>
        <dbReference type="ARBA" id="ARBA00022528"/>
    </source>
</evidence>
<sequence>MSQRSPMRLVHEVDAIDGLLQESMQQKQAIERKVRWQEEERVKKAQQQEVTALPEVLQVLEISLEAQRKFNQEQAGRQRKRAEARLSAQLEEDMAKQAAEAKLQQEEAEERKKRKQQEVAKQMAEAAKQALEQKALQKQEEAKKAPEPPQKRFSVFAGMITGAEAIQKIKDKQVASMAQPCAAMPDASDPGVCRDCKGQALAQYEAGAGSQQAKLQQEAATAVGYVGSSRVASAVMALVAPLKGTSIQTLPLRGGAPSQSCSLKTPGAWSLSTFACLTGAVCLSSRQASRVALLAKTAKTKKLPKREKGRKKRFEPSEQLGVTEPLGFWDPLGISPKDEQTFYEYRVCEIKHGRVAMMACIGAIGQHYLRFGWFSKTTWGEPMPSGFAAVFSNPAAFGMIVLTAIAGLLEFTLFKDDISKGAGNFGDPLRIGQYTDDMRNRELNNGRFAMFSIMGIIAAEGATGKDAIEQLGL</sequence>
<accession>A0A1Q9D0Z7</accession>
<feature type="compositionally biased region" description="Low complexity" evidence="6">
    <location>
        <begin position="119"/>
        <end position="134"/>
    </location>
</feature>
<dbReference type="Proteomes" id="UP000186817">
    <property type="component" value="Unassembled WGS sequence"/>
</dbReference>
<evidence type="ECO:0000256" key="3">
    <source>
        <dbReference type="ARBA" id="ARBA00022531"/>
    </source>
</evidence>
<feature type="binding site" evidence="5">
    <location>
        <position position="329"/>
    </location>
    <ligand>
        <name>chlorophyll a</name>
        <dbReference type="ChEBI" id="CHEBI:58416"/>
        <label>1</label>
    </ligand>
</feature>
<comment type="caution">
    <text evidence="7">The sequence shown here is derived from an EMBL/GenBank/DDBJ whole genome shotgun (WGS) entry which is preliminary data.</text>
</comment>
<feature type="binding site" evidence="5">
    <location>
        <position position="445"/>
    </location>
    <ligand>
        <name>chlorophyll a</name>
        <dbReference type="ChEBI" id="CHEBI:58416"/>
        <label>1</label>
    </ligand>
</feature>
<feature type="binding site" evidence="5">
    <location>
        <position position="335"/>
    </location>
    <ligand>
        <name>chlorophyll a</name>
        <dbReference type="ChEBI" id="CHEBI:58416"/>
        <label>1</label>
    </ligand>
</feature>
<keyword evidence="8" id="KW-1185">Reference proteome</keyword>
<evidence type="ECO:0000313" key="8">
    <source>
        <dbReference type="Proteomes" id="UP000186817"/>
    </source>
</evidence>
<keyword evidence="5" id="KW-0157">Chromophore</keyword>
<dbReference type="GO" id="GO:0016168">
    <property type="term" value="F:chlorophyll binding"/>
    <property type="evidence" value="ECO:0007669"/>
    <property type="project" value="UniProtKB-KW"/>
</dbReference>
<feature type="region of interest" description="Disordered" evidence="6">
    <location>
        <begin position="70"/>
        <end position="151"/>
    </location>
</feature>
<organism evidence="7 8">
    <name type="scientific">Symbiodinium microadriaticum</name>
    <name type="common">Dinoflagellate</name>
    <name type="synonym">Zooxanthella microadriatica</name>
    <dbReference type="NCBI Taxonomy" id="2951"/>
    <lineage>
        <taxon>Eukaryota</taxon>
        <taxon>Sar</taxon>
        <taxon>Alveolata</taxon>
        <taxon>Dinophyceae</taxon>
        <taxon>Suessiales</taxon>
        <taxon>Symbiodiniaceae</taxon>
        <taxon>Symbiodinium</taxon>
    </lineage>
</organism>
<keyword evidence="4" id="KW-0934">Plastid</keyword>
<evidence type="ECO:0000256" key="5">
    <source>
        <dbReference type="PIRSR" id="PIRSR601344-1"/>
    </source>
</evidence>
<dbReference type="InterPro" id="IPR001344">
    <property type="entry name" value="Chloro_AB-bd_pln"/>
</dbReference>
<feature type="binding site" evidence="5">
    <location>
        <position position="349"/>
    </location>
    <ligand>
        <name>chlorophyll a</name>
        <dbReference type="ChEBI" id="CHEBI:58416"/>
        <label>1</label>
    </ligand>
</feature>
<feature type="compositionally biased region" description="Basic and acidic residues" evidence="6">
    <location>
        <begin position="135"/>
        <end position="150"/>
    </location>
</feature>
<keyword evidence="5" id="KW-0148">Chlorophyll</keyword>
<dbReference type="GO" id="GO:0009507">
    <property type="term" value="C:chloroplast"/>
    <property type="evidence" value="ECO:0007669"/>
    <property type="project" value="UniProtKB-SubCell"/>
</dbReference>
<proteinExistence type="predicted"/>
<feature type="binding site" description="axial binding residue" evidence="5">
    <location>
        <position position="354"/>
    </location>
    <ligand>
        <name>chlorophyll b</name>
        <dbReference type="ChEBI" id="CHEBI:61721"/>
        <label>1</label>
    </ligand>
    <ligandPart>
        <name>Mg</name>
        <dbReference type="ChEBI" id="CHEBI:25107"/>
    </ligandPart>
</feature>
<dbReference type="Pfam" id="PF00504">
    <property type="entry name" value="Chloroa_b-bind"/>
    <property type="match status" value="1"/>
</dbReference>
<dbReference type="EMBL" id="LSRX01000790">
    <property type="protein sequence ID" value="OLP88852.1"/>
    <property type="molecule type" value="Genomic_DNA"/>
</dbReference>
<dbReference type="GO" id="GO:0009765">
    <property type="term" value="P:photosynthesis, light harvesting"/>
    <property type="evidence" value="ECO:0007669"/>
    <property type="project" value="InterPro"/>
</dbReference>
<evidence type="ECO:0000256" key="4">
    <source>
        <dbReference type="ARBA" id="ARBA00022640"/>
    </source>
</evidence>
<feature type="binding site" description="axial binding residue" evidence="5">
    <location>
        <position position="413"/>
    </location>
    <ligand>
        <name>chlorophyll b</name>
        <dbReference type="ChEBI" id="CHEBI:61721"/>
        <label>1</label>
    </ligand>
    <ligandPart>
        <name>Mg</name>
        <dbReference type="ChEBI" id="CHEBI:25107"/>
    </ligandPart>
</feature>
<evidence type="ECO:0000256" key="1">
    <source>
        <dbReference type="ARBA" id="ARBA00004229"/>
    </source>
</evidence>
<keyword evidence="3" id="KW-0602">Photosynthesis</keyword>
<dbReference type="OrthoDB" id="436126at2759"/>
<protein>
    <submittedName>
        <fullName evidence="7">Fucoxanthin-chlorophyll a-c binding protein A, chloroplastic</fullName>
    </submittedName>
</protein>
<dbReference type="SUPFAM" id="SSF103511">
    <property type="entry name" value="Chlorophyll a-b binding protein"/>
    <property type="match status" value="1"/>
</dbReference>
<dbReference type="GO" id="GO:0016020">
    <property type="term" value="C:membrane"/>
    <property type="evidence" value="ECO:0007669"/>
    <property type="project" value="InterPro"/>
</dbReference>
<feature type="binding site" evidence="5">
    <location>
        <position position="442"/>
    </location>
    <ligand>
        <name>chlorophyll a</name>
        <dbReference type="ChEBI" id="CHEBI:58416"/>
        <label>1</label>
    </ligand>
</feature>
<dbReference type="Gene3D" id="1.10.3460.10">
    <property type="entry name" value="Chlorophyll a/b binding protein domain"/>
    <property type="match status" value="1"/>
</dbReference>
<evidence type="ECO:0000313" key="7">
    <source>
        <dbReference type="EMBL" id="OLP88852.1"/>
    </source>
</evidence>